<keyword evidence="3" id="KW-0808">Transferase</keyword>
<dbReference type="NCBIfam" id="NF009776">
    <property type="entry name" value="PRK13275.1"/>
    <property type="match status" value="1"/>
</dbReference>
<protein>
    <submittedName>
        <fullName evidence="3">Tetrahydromethanopterin S-methyltransferase, F subunit</fullName>
    </submittedName>
</protein>
<name>B8GE99_METPE</name>
<accession>B8GE99</accession>
<keyword evidence="4" id="KW-1185">Reference proteome</keyword>
<dbReference type="Proteomes" id="UP000002457">
    <property type="component" value="Chromosome"/>
</dbReference>
<dbReference type="GO" id="GO:0032259">
    <property type="term" value="P:methylation"/>
    <property type="evidence" value="ECO:0007669"/>
    <property type="project" value="UniProtKB-KW"/>
</dbReference>
<dbReference type="Pfam" id="PF09472">
    <property type="entry name" value="MtrF"/>
    <property type="match status" value="1"/>
</dbReference>
<dbReference type="GO" id="GO:0016020">
    <property type="term" value="C:membrane"/>
    <property type="evidence" value="ECO:0007669"/>
    <property type="project" value="InterPro"/>
</dbReference>
<dbReference type="STRING" id="521011.Mpal_2315"/>
<keyword evidence="1" id="KW-0472">Membrane</keyword>
<sequence length="68" mass="7206">MAEEGSKAAGPIRMVAINNMVENMRYKSQILARTNKLESGIMDSGLVGFAAGMLVALVLIVVPALVLM</sequence>
<keyword evidence="1" id="KW-1133">Transmembrane helix</keyword>
<organism evidence="3 4">
    <name type="scientific">Methanosphaerula palustris (strain ATCC BAA-1556 / DSM 19958 / E1-9c)</name>
    <dbReference type="NCBI Taxonomy" id="521011"/>
    <lineage>
        <taxon>Archaea</taxon>
        <taxon>Methanobacteriati</taxon>
        <taxon>Methanobacteriota</taxon>
        <taxon>Stenosarchaea group</taxon>
        <taxon>Methanomicrobia</taxon>
        <taxon>Methanomicrobiales</taxon>
        <taxon>Methanoregulaceae</taxon>
        <taxon>Methanosphaerula</taxon>
    </lineage>
</organism>
<dbReference type="RefSeq" id="WP_012618919.1">
    <property type="nucleotide sequence ID" value="NC_011832.1"/>
</dbReference>
<evidence type="ECO:0000313" key="4">
    <source>
        <dbReference type="Proteomes" id="UP000002457"/>
    </source>
</evidence>
<evidence type="ECO:0000256" key="1">
    <source>
        <dbReference type="SAM" id="Phobius"/>
    </source>
</evidence>
<dbReference type="GO" id="GO:0030269">
    <property type="term" value="F:tetrahydromethanopterin S-methyltransferase activity"/>
    <property type="evidence" value="ECO:0007669"/>
    <property type="project" value="InterPro"/>
</dbReference>
<feature type="domain" description="Tetrahydromethanopterin S-methyltransferase F subunit" evidence="2">
    <location>
        <begin position="8"/>
        <end position="66"/>
    </location>
</feature>
<reference evidence="3 4" key="1">
    <citation type="journal article" date="2015" name="Genome Announc.">
        <title>Complete Genome Sequence of Methanosphaerula palustris E1-9CT, a Hydrogenotrophic Methanogen Isolated from a Minerotrophic Fen Peatland.</title>
        <authorList>
            <person name="Cadillo-Quiroz H."/>
            <person name="Browne P."/>
            <person name="Kyrpides N."/>
            <person name="Woyke T."/>
            <person name="Goodwin L."/>
            <person name="Detter C."/>
            <person name="Yavitt J.B."/>
            <person name="Zinder S.H."/>
        </authorList>
    </citation>
    <scope>NUCLEOTIDE SEQUENCE [LARGE SCALE GENOMIC DNA]</scope>
    <source>
        <strain evidence="4">ATCC BAA-1556 / DSM 19958 / E1-9c</strain>
    </source>
</reference>
<dbReference type="GO" id="GO:0015948">
    <property type="term" value="P:methanogenesis"/>
    <property type="evidence" value="ECO:0007669"/>
    <property type="project" value="InterPro"/>
</dbReference>
<evidence type="ECO:0000259" key="2">
    <source>
        <dbReference type="Pfam" id="PF09472"/>
    </source>
</evidence>
<gene>
    <name evidence="3" type="ordered locus">Mpal_2315</name>
</gene>
<dbReference type="EMBL" id="CP001338">
    <property type="protein sequence ID" value="ACL17600.1"/>
    <property type="molecule type" value="Genomic_DNA"/>
</dbReference>
<dbReference type="GeneID" id="7270576"/>
<dbReference type="eggNOG" id="arCOG03381">
    <property type="taxonomic scope" value="Archaea"/>
</dbReference>
<dbReference type="HOGENOM" id="CLU_188097_1_0_2"/>
<dbReference type="OrthoDB" id="74731at2157"/>
<dbReference type="NCBIfam" id="TIGR02507">
    <property type="entry name" value="MtrF"/>
    <property type="match status" value="1"/>
</dbReference>
<dbReference type="AlphaFoldDB" id="B8GE99"/>
<evidence type="ECO:0000313" key="3">
    <source>
        <dbReference type="EMBL" id="ACL17600.1"/>
    </source>
</evidence>
<keyword evidence="1" id="KW-0812">Transmembrane</keyword>
<dbReference type="InterPro" id="IPR013347">
    <property type="entry name" value="MeTrfase_F_su"/>
</dbReference>
<feature type="transmembrane region" description="Helical" evidence="1">
    <location>
        <begin position="46"/>
        <end position="67"/>
    </location>
</feature>
<proteinExistence type="predicted"/>
<dbReference type="KEGG" id="mpl:Mpal_2315"/>
<keyword evidence="3" id="KW-0489">Methyltransferase</keyword>